<name>X1S5N5_9ZZZZ</name>
<evidence type="ECO:0000313" key="1">
    <source>
        <dbReference type="EMBL" id="GAI63099.1"/>
    </source>
</evidence>
<dbReference type="EMBL" id="BARV01044769">
    <property type="protein sequence ID" value="GAI63099.1"/>
    <property type="molecule type" value="Genomic_DNA"/>
</dbReference>
<comment type="caution">
    <text evidence="1">The sequence shown here is derived from an EMBL/GenBank/DDBJ whole genome shotgun (WGS) entry which is preliminary data.</text>
</comment>
<gene>
    <name evidence="1" type="ORF">S06H3_66028</name>
</gene>
<dbReference type="AlphaFoldDB" id="X1S5N5"/>
<accession>X1S5N5</accession>
<protein>
    <submittedName>
        <fullName evidence="1">Uncharacterized protein</fullName>
    </submittedName>
</protein>
<proteinExistence type="predicted"/>
<feature type="non-terminal residue" evidence="1">
    <location>
        <position position="1"/>
    </location>
</feature>
<sequence length="67" mass="7832">VEHIKIITNYKEEMIEEFDRGKNLGLEFIHNPDFRKPFGGLRAAMEKEGNCLLTFSTRSTLCWRNAD</sequence>
<organism evidence="1">
    <name type="scientific">marine sediment metagenome</name>
    <dbReference type="NCBI Taxonomy" id="412755"/>
    <lineage>
        <taxon>unclassified sequences</taxon>
        <taxon>metagenomes</taxon>
        <taxon>ecological metagenomes</taxon>
    </lineage>
</organism>
<reference evidence="1" key="1">
    <citation type="journal article" date="2014" name="Front. Microbiol.">
        <title>High frequency of phylogenetically diverse reductive dehalogenase-homologous genes in deep subseafloor sedimentary metagenomes.</title>
        <authorList>
            <person name="Kawai M."/>
            <person name="Futagami T."/>
            <person name="Toyoda A."/>
            <person name="Takaki Y."/>
            <person name="Nishi S."/>
            <person name="Hori S."/>
            <person name="Arai W."/>
            <person name="Tsubouchi T."/>
            <person name="Morono Y."/>
            <person name="Uchiyama I."/>
            <person name="Ito T."/>
            <person name="Fujiyama A."/>
            <person name="Inagaki F."/>
            <person name="Takami H."/>
        </authorList>
    </citation>
    <scope>NUCLEOTIDE SEQUENCE</scope>
    <source>
        <strain evidence="1">Expedition CK06-06</strain>
    </source>
</reference>